<evidence type="ECO:0000313" key="1">
    <source>
        <dbReference type="EMBL" id="AKG74358.1"/>
    </source>
</evidence>
<dbReference type="AlphaFoldDB" id="A0A0F7HKF3"/>
<proteinExistence type="predicted"/>
<dbReference type="Proteomes" id="UP000034029">
    <property type="component" value="Chromosome"/>
</dbReference>
<dbReference type="RefSeq" id="WP_046790540.1">
    <property type="nucleotide sequence ID" value="NZ_CP011366.1"/>
</dbReference>
<evidence type="ECO:0000313" key="3">
    <source>
        <dbReference type="Proteomes" id="UP000034029"/>
    </source>
</evidence>
<organism evidence="2 4">
    <name type="scientific">Salinicoccus halodurans</name>
    <dbReference type="NCBI Taxonomy" id="407035"/>
    <lineage>
        <taxon>Bacteria</taxon>
        <taxon>Bacillati</taxon>
        <taxon>Bacillota</taxon>
        <taxon>Bacilli</taxon>
        <taxon>Bacillales</taxon>
        <taxon>Staphylococcaceae</taxon>
        <taxon>Salinicoccus</taxon>
    </lineage>
</organism>
<dbReference type="EMBL" id="CP011366">
    <property type="protein sequence ID" value="AKG74358.1"/>
    <property type="molecule type" value="Genomic_DNA"/>
</dbReference>
<evidence type="ECO:0000313" key="2">
    <source>
        <dbReference type="EMBL" id="SFK94942.1"/>
    </source>
</evidence>
<protein>
    <submittedName>
        <fullName evidence="2">Phage tail protein</fullName>
    </submittedName>
</protein>
<dbReference type="EMBL" id="FOTB01000006">
    <property type="protein sequence ID" value="SFK94942.1"/>
    <property type="molecule type" value="Genomic_DNA"/>
</dbReference>
<reference evidence="3" key="2">
    <citation type="submission" date="2015-04" db="EMBL/GenBank/DDBJ databases">
        <title>Complete genome sequence of Salinicoccus halodurans strain H3B36, isolated from the Qaidam basin of China.</title>
        <authorList>
            <person name="Ma Y."/>
            <person name="Jiang K."/>
            <person name="Xue Y."/>
        </authorList>
    </citation>
    <scope>NUCLEOTIDE SEQUENCE [LARGE SCALE GENOMIC DNA]</scope>
    <source>
        <strain evidence="3">H3B36</strain>
    </source>
</reference>
<dbReference type="OrthoDB" id="2389262at2"/>
<name>A0A0F7HKF3_9STAP</name>
<sequence>MFNIYDLEYNPVGFPVDKLGYGLKALDISIGPVLYNSIYSESDGGNDAPIKRYPSDRSASIQILFTAADTIDWRLKRSQIYEFFRRLGVFYLAESHEPFKLLKVIVDEDYEFERPVTIWGQAEVPLKVLKPIFRQSLHTSMTIDTEGMQFNDKWAYGMGTWFPENYWQYSFTNEDPTFYNAGTEEIKLIQQKDSVIELVAQEEVPWVEIYDGVTTFRLDRRLYPGGRLTIEGHKVRVNNANVMDQANGEFLTVKNGWNYWEVRGISQFEIKIDFRYLYD</sequence>
<gene>
    <name evidence="1" type="ORF">AAT16_09000</name>
    <name evidence="2" type="ORF">SAMN05216235_2697</name>
</gene>
<accession>A0A0F7HKF3</accession>
<keyword evidence="3" id="KW-1185">Reference proteome</keyword>
<evidence type="ECO:0000313" key="4">
    <source>
        <dbReference type="Proteomes" id="UP000183090"/>
    </source>
</evidence>
<reference evidence="1 3" key="1">
    <citation type="journal article" date="2015" name="Int. J. Syst. Evol. Microbiol.">
        <title>Complete genome sequence of Salinicoccus halodurans H3B36, isolated from the Qaidam Basin in China.</title>
        <authorList>
            <person name="Jiang K."/>
            <person name="Xue Y."/>
            <person name="Ma Y."/>
        </authorList>
    </citation>
    <scope>NUCLEOTIDE SEQUENCE [LARGE SCALE GENOMIC DNA]</scope>
    <source>
        <strain evidence="1 3">H3B36</strain>
    </source>
</reference>
<reference evidence="2 4" key="3">
    <citation type="submission" date="2016-10" db="EMBL/GenBank/DDBJ databases">
        <authorList>
            <person name="Varghese N."/>
            <person name="Submissions S."/>
        </authorList>
    </citation>
    <scope>NUCLEOTIDE SEQUENCE [LARGE SCALE GENOMIC DNA]</scope>
    <source>
        <strain evidence="2 4">CGMCC 1.6501</strain>
    </source>
</reference>
<dbReference type="KEGG" id="shv:AAT16_09000"/>
<dbReference type="Proteomes" id="UP000183090">
    <property type="component" value="Unassembled WGS sequence"/>
</dbReference>